<feature type="compositionally biased region" description="Polar residues" evidence="1">
    <location>
        <begin position="19"/>
        <end position="29"/>
    </location>
</feature>
<organism evidence="2 3">
    <name type="scientific">Streblomastix strix</name>
    <dbReference type="NCBI Taxonomy" id="222440"/>
    <lineage>
        <taxon>Eukaryota</taxon>
        <taxon>Metamonada</taxon>
        <taxon>Preaxostyla</taxon>
        <taxon>Oxymonadida</taxon>
        <taxon>Streblomastigidae</taxon>
        <taxon>Streblomastix</taxon>
    </lineage>
</organism>
<feature type="region of interest" description="Disordered" evidence="1">
    <location>
        <begin position="1"/>
        <end position="29"/>
    </location>
</feature>
<evidence type="ECO:0000313" key="3">
    <source>
        <dbReference type="Proteomes" id="UP000324800"/>
    </source>
</evidence>
<evidence type="ECO:0000256" key="1">
    <source>
        <dbReference type="SAM" id="MobiDB-lite"/>
    </source>
</evidence>
<feature type="non-terminal residue" evidence="2">
    <location>
        <position position="142"/>
    </location>
</feature>
<comment type="caution">
    <text evidence="2">The sequence shown here is derived from an EMBL/GenBank/DDBJ whole genome shotgun (WGS) entry which is preliminary data.</text>
</comment>
<feature type="region of interest" description="Disordered" evidence="1">
    <location>
        <begin position="37"/>
        <end position="56"/>
    </location>
</feature>
<proteinExistence type="predicted"/>
<protein>
    <submittedName>
        <fullName evidence="2">Uncharacterized protein</fullName>
    </submittedName>
</protein>
<evidence type="ECO:0000313" key="2">
    <source>
        <dbReference type="EMBL" id="KAA6385514.1"/>
    </source>
</evidence>
<sequence>MTAGRSYRQLSTEKRIPRSISQKHPPSLHLTMQTDHMDSEEAVAGRSYRQQPTKMDTETIRQSINLAMKTIMSKKMIIESEDNNETTKDPITKSNISKIVQIINQRKQDHSTQPIPKKNQEIQTLLNPKANILQLPHLQNQV</sequence>
<dbReference type="Proteomes" id="UP000324800">
    <property type="component" value="Unassembled WGS sequence"/>
</dbReference>
<accession>A0A5J4VSC1</accession>
<name>A0A5J4VSC1_9EUKA</name>
<dbReference type="AlphaFoldDB" id="A0A5J4VSC1"/>
<gene>
    <name evidence="2" type="ORF">EZS28_018956</name>
</gene>
<reference evidence="2 3" key="1">
    <citation type="submission" date="2019-03" db="EMBL/GenBank/DDBJ databases">
        <title>Single cell metagenomics reveals metabolic interactions within the superorganism composed of flagellate Streblomastix strix and complex community of Bacteroidetes bacteria on its surface.</title>
        <authorList>
            <person name="Treitli S.C."/>
            <person name="Kolisko M."/>
            <person name="Husnik F."/>
            <person name="Keeling P."/>
            <person name="Hampl V."/>
        </authorList>
    </citation>
    <scope>NUCLEOTIDE SEQUENCE [LARGE SCALE GENOMIC DNA]</scope>
    <source>
        <strain evidence="2">ST1C</strain>
    </source>
</reference>
<dbReference type="EMBL" id="SNRW01005235">
    <property type="protein sequence ID" value="KAA6385514.1"/>
    <property type="molecule type" value="Genomic_DNA"/>
</dbReference>